<dbReference type="PANTHER" id="PTHR44267">
    <property type="entry name" value="WD REPEAT-CONTAINING PROTEIN 43"/>
    <property type="match status" value="1"/>
</dbReference>
<evidence type="ECO:0000256" key="1">
    <source>
        <dbReference type="ARBA" id="ARBA00004123"/>
    </source>
</evidence>
<feature type="compositionally biased region" description="Acidic residues" evidence="4">
    <location>
        <begin position="359"/>
        <end position="406"/>
    </location>
</feature>
<comment type="caution">
    <text evidence="6">The sequence shown here is derived from an EMBL/GenBank/DDBJ whole genome shotgun (WGS) entry which is preliminary data.</text>
</comment>
<reference evidence="6" key="1">
    <citation type="submission" date="2022-07" db="EMBL/GenBank/DDBJ databases">
        <title>Fungi with potential for degradation of polypropylene.</title>
        <authorList>
            <person name="Gostincar C."/>
        </authorList>
    </citation>
    <scope>NUCLEOTIDE SEQUENCE</scope>
    <source>
        <strain evidence="6">EXF-13308</strain>
    </source>
</reference>
<gene>
    <name evidence="6" type="ORF">NKR23_g4310</name>
</gene>
<keyword evidence="7" id="KW-1185">Reference proteome</keyword>
<sequence>MSTKRKAPAAVVQPAFKQSAKPATKTRIDEQKASVSLAEPAAAEPIEISSDSESNYDDVSELDDDDAIEEREEEGEGEDKTSQQKQQSTPAKSAKSIPNAANNDDDVEMSTEQNGQSHEAEASDDEDTSPTFGDLIRNHETVDVSASLTTQQAHSSTALATPQTRVIAPPSLSSLGTVLSQALRTDDTDLLESCFHTTDLAVVRNTIQRLDSSLAGILLTKLAARIHRRPGRAHSLMGWIQWTLVSHGGALAGQPDMHRRLTELNRVLEERSRGLNSLLALKGKLDMLELQMSLRRRNRSRHASRINGADSEEEGAEDSEEGIVYVEGEEDQPSALSNGALRGDEEDEDDFAVANGDAGDSDDNSEDDDLEGMDLDDGEAADLSIDEDEVDYDDIEESGEEEDESEVERAAPPPKVQKKTKSPFGKRR</sequence>
<dbReference type="GO" id="GO:0005730">
    <property type="term" value="C:nucleolus"/>
    <property type="evidence" value="ECO:0007669"/>
    <property type="project" value="TreeGrafter"/>
</dbReference>
<dbReference type="Pfam" id="PF04003">
    <property type="entry name" value="Utp12"/>
    <property type="match status" value="1"/>
</dbReference>
<dbReference type="EMBL" id="JANBVO010000010">
    <property type="protein sequence ID" value="KAJ9149244.1"/>
    <property type="molecule type" value="Genomic_DNA"/>
</dbReference>
<proteinExistence type="inferred from homology"/>
<comment type="subcellular location">
    <subcellularLocation>
        <location evidence="1">Nucleus</location>
    </subcellularLocation>
</comment>
<name>A0AA38S247_9PEZI</name>
<protein>
    <submittedName>
        <fullName evidence="6">U3 small nucleolar RNA-associated protein 5</fullName>
    </submittedName>
</protein>
<keyword evidence="2" id="KW-0539">Nucleus</keyword>
<evidence type="ECO:0000313" key="6">
    <source>
        <dbReference type="EMBL" id="KAJ9149244.1"/>
    </source>
</evidence>
<evidence type="ECO:0000256" key="4">
    <source>
        <dbReference type="SAM" id="MobiDB-lite"/>
    </source>
</evidence>
<feature type="compositionally biased region" description="Basic residues" evidence="4">
    <location>
        <begin position="416"/>
        <end position="428"/>
    </location>
</feature>
<dbReference type="InterPro" id="IPR007148">
    <property type="entry name" value="SSU_processome_Utp12"/>
</dbReference>
<dbReference type="PANTHER" id="PTHR44267:SF1">
    <property type="entry name" value="WD REPEAT-CONTAINING PROTEIN 43"/>
    <property type="match status" value="1"/>
</dbReference>
<comment type="similarity">
    <text evidence="3">Belongs to the UTP5 family.</text>
</comment>
<dbReference type="AlphaFoldDB" id="A0AA38S247"/>
<organism evidence="6 7">
    <name type="scientific">Pleurostoma richardsiae</name>
    <dbReference type="NCBI Taxonomy" id="41990"/>
    <lineage>
        <taxon>Eukaryota</taxon>
        <taxon>Fungi</taxon>
        <taxon>Dikarya</taxon>
        <taxon>Ascomycota</taxon>
        <taxon>Pezizomycotina</taxon>
        <taxon>Sordariomycetes</taxon>
        <taxon>Sordariomycetidae</taxon>
        <taxon>Calosphaeriales</taxon>
        <taxon>Pleurostomataceae</taxon>
        <taxon>Pleurostoma</taxon>
    </lineage>
</organism>
<dbReference type="InterPro" id="IPR052414">
    <property type="entry name" value="U3_snoRNA-assoc_WDR"/>
</dbReference>
<feature type="compositionally biased region" description="Low complexity" evidence="4">
    <location>
        <begin position="38"/>
        <end position="48"/>
    </location>
</feature>
<feature type="compositionally biased region" description="Acidic residues" evidence="4">
    <location>
        <begin position="310"/>
        <end position="332"/>
    </location>
</feature>
<evidence type="ECO:0000259" key="5">
    <source>
        <dbReference type="Pfam" id="PF04003"/>
    </source>
</evidence>
<evidence type="ECO:0000256" key="3">
    <source>
        <dbReference type="ARBA" id="ARBA00038335"/>
    </source>
</evidence>
<feature type="region of interest" description="Disordered" evidence="4">
    <location>
        <begin position="1"/>
        <end position="134"/>
    </location>
</feature>
<feature type="domain" description="Small-subunit processome Utp12" evidence="5">
    <location>
        <begin position="187"/>
        <end position="288"/>
    </location>
</feature>
<evidence type="ECO:0000256" key="2">
    <source>
        <dbReference type="ARBA" id="ARBA00023242"/>
    </source>
</evidence>
<dbReference type="Proteomes" id="UP001174694">
    <property type="component" value="Unassembled WGS sequence"/>
</dbReference>
<dbReference type="GO" id="GO:0000462">
    <property type="term" value="P:maturation of SSU-rRNA from tricistronic rRNA transcript (SSU-rRNA, 5.8S rRNA, LSU-rRNA)"/>
    <property type="evidence" value="ECO:0007669"/>
    <property type="project" value="TreeGrafter"/>
</dbReference>
<accession>A0AA38S247</accession>
<feature type="region of interest" description="Disordered" evidence="4">
    <location>
        <begin position="299"/>
        <end position="428"/>
    </location>
</feature>
<feature type="compositionally biased region" description="Acidic residues" evidence="4">
    <location>
        <begin position="54"/>
        <end position="77"/>
    </location>
</feature>
<evidence type="ECO:0000313" key="7">
    <source>
        <dbReference type="Proteomes" id="UP001174694"/>
    </source>
</evidence>